<dbReference type="Pfam" id="PF00497">
    <property type="entry name" value="SBP_bac_3"/>
    <property type="match status" value="1"/>
</dbReference>
<dbReference type="OrthoDB" id="9807134at2"/>
<dbReference type="GO" id="GO:0042597">
    <property type="term" value="C:periplasmic space"/>
    <property type="evidence" value="ECO:0007669"/>
    <property type="project" value="UniProtKB-SubCell"/>
</dbReference>
<dbReference type="InterPro" id="IPR001638">
    <property type="entry name" value="Solute-binding_3/MltF_N"/>
</dbReference>
<gene>
    <name evidence="8" type="ORF">EFQ99_01100</name>
</gene>
<protein>
    <submittedName>
        <fullName evidence="8">Amino acid ABC transporter</fullName>
    </submittedName>
</protein>
<dbReference type="FunFam" id="3.40.190.10:FF:000002">
    <property type="entry name" value="Glutamine ABC transporter periplasmic protein"/>
    <property type="match status" value="1"/>
</dbReference>
<dbReference type="PROSITE" id="PS01039">
    <property type="entry name" value="SBP_BACTERIAL_3"/>
    <property type="match status" value="1"/>
</dbReference>
<comment type="caution">
    <text evidence="8">The sequence shown here is derived from an EMBL/GenBank/DDBJ whole genome shotgun (WGS) entry which is preliminary data.</text>
</comment>
<dbReference type="PANTHER" id="PTHR35936">
    <property type="entry name" value="MEMBRANE-BOUND LYTIC MUREIN TRANSGLYCOSYLASE F"/>
    <property type="match status" value="1"/>
</dbReference>
<sequence length="257" mass="27721">MHISTRIFAAASIAAMSLFAGSAMADGEKYVIGTDSTYPPFEFVDASGTIQGFDIDITKALCAEMKAECTFVSTDWDGIIPALNAKKFDMIVSSMSITPERLKLVDFSNKYYNTPPAIAVPKDSKITDVAGLKGKVIGAQTSTTHANYAEKHLADTELKLYPTADEYKLDVSSGRVDAVIDDVVVLSEWVKSDAGACCKILTTLPVDKEINGNGAGIAIRKGDALKEKLNTAIAAIRASGEYKKIQDKYFDFDVYGE</sequence>
<evidence type="ECO:0000256" key="5">
    <source>
        <dbReference type="SAM" id="SignalP"/>
    </source>
</evidence>
<evidence type="ECO:0000313" key="8">
    <source>
        <dbReference type="EMBL" id="RUM26833.1"/>
    </source>
</evidence>
<keyword evidence="3 5" id="KW-0732">Signal</keyword>
<dbReference type="PANTHER" id="PTHR35936:SF19">
    <property type="entry name" value="AMINO-ACID-BINDING PROTEIN YXEM-RELATED"/>
    <property type="match status" value="1"/>
</dbReference>
<feature type="domain" description="Solute-binding protein family 3/N-terminal" evidence="6">
    <location>
        <begin position="29"/>
        <end position="253"/>
    </location>
</feature>
<evidence type="ECO:0000256" key="3">
    <source>
        <dbReference type="ARBA" id="ARBA00022729"/>
    </source>
</evidence>
<organism evidence="8 9">
    <name type="scientific">Rhizobium vallis</name>
    <dbReference type="NCBI Taxonomy" id="634290"/>
    <lineage>
        <taxon>Bacteria</taxon>
        <taxon>Pseudomonadati</taxon>
        <taxon>Pseudomonadota</taxon>
        <taxon>Alphaproteobacteria</taxon>
        <taxon>Hyphomicrobiales</taxon>
        <taxon>Rhizobiaceae</taxon>
        <taxon>Rhizobium/Agrobacterium group</taxon>
        <taxon>Rhizobium</taxon>
    </lineage>
</organism>
<dbReference type="AlphaFoldDB" id="A0A432PQU1"/>
<proteinExistence type="inferred from homology"/>
<comment type="subcellular location">
    <subcellularLocation>
        <location evidence="1">Periplasm</location>
    </subcellularLocation>
</comment>
<evidence type="ECO:0000256" key="4">
    <source>
        <dbReference type="RuleBase" id="RU003744"/>
    </source>
</evidence>
<feature type="chain" id="PRO_5019215852" evidence="5">
    <location>
        <begin position="26"/>
        <end position="257"/>
    </location>
</feature>
<dbReference type="EMBL" id="RJTH01000001">
    <property type="protein sequence ID" value="RUM26833.1"/>
    <property type="molecule type" value="Genomic_DNA"/>
</dbReference>
<reference evidence="9" key="1">
    <citation type="submission" date="2018-11" db="EMBL/GenBank/DDBJ databases">
        <title>Rhizobium chutanense sp. nov., isolated from root nodules of Phaseolus vulgaris in China.</title>
        <authorList>
            <person name="Huo Y."/>
        </authorList>
    </citation>
    <scope>NUCLEOTIDE SEQUENCE [LARGE SCALE GENOMIC DNA]</scope>
    <source>
        <strain evidence="9">CCBAU 65647</strain>
    </source>
</reference>
<dbReference type="RefSeq" id="WP_126918821.1">
    <property type="nucleotide sequence ID" value="NZ_ML133686.1"/>
</dbReference>
<evidence type="ECO:0000256" key="2">
    <source>
        <dbReference type="ARBA" id="ARBA00010333"/>
    </source>
</evidence>
<comment type="similarity">
    <text evidence="2 4">Belongs to the bacterial solute-binding protein 3 family.</text>
</comment>
<feature type="domain" description="Ionotropic glutamate receptor C-terminal" evidence="7">
    <location>
        <begin position="29"/>
        <end position="252"/>
    </location>
</feature>
<evidence type="ECO:0000259" key="6">
    <source>
        <dbReference type="SMART" id="SM00062"/>
    </source>
</evidence>
<dbReference type="Proteomes" id="UP000278823">
    <property type="component" value="Unassembled WGS sequence"/>
</dbReference>
<dbReference type="InterPro" id="IPR018313">
    <property type="entry name" value="SBP_3_CS"/>
</dbReference>
<dbReference type="SUPFAM" id="SSF53850">
    <property type="entry name" value="Periplasmic binding protein-like II"/>
    <property type="match status" value="1"/>
</dbReference>
<dbReference type="InterPro" id="IPR001320">
    <property type="entry name" value="Iontro_rcpt_C"/>
</dbReference>
<evidence type="ECO:0000259" key="7">
    <source>
        <dbReference type="SMART" id="SM00079"/>
    </source>
</evidence>
<dbReference type="SMART" id="SM00079">
    <property type="entry name" value="PBPe"/>
    <property type="match status" value="1"/>
</dbReference>
<feature type="signal peptide" evidence="5">
    <location>
        <begin position="1"/>
        <end position="25"/>
    </location>
</feature>
<keyword evidence="9" id="KW-1185">Reference proteome</keyword>
<evidence type="ECO:0000313" key="9">
    <source>
        <dbReference type="Proteomes" id="UP000278823"/>
    </source>
</evidence>
<dbReference type="Gene3D" id="3.40.190.10">
    <property type="entry name" value="Periplasmic binding protein-like II"/>
    <property type="match status" value="2"/>
</dbReference>
<evidence type="ECO:0000256" key="1">
    <source>
        <dbReference type="ARBA" id="ARBA00004418"/>
    </source>
</evidence>
<name>A0A432PQU1_9HYPH</name>
<dbReference type="GO" id="GO:0015276">
    <property type="term" value="F:ligand-gated monoatomic ion channel activity"/>
    <property type="evidence" value="ECO:0007669"/>
    <property type="project" value="InterPro"/>
</dbReference>
<dbReference type="GO" id="GO:0016020">
    <property type="term" value="C:membrane"/>
    <property type="evidence" value="ECO:0007669"/>
    <property type="project" value="InterPro"/>
</dbReference>
<accession>A0A432PQU1</accession>
<dbReference type="SMART" id="SM00062">
    <property type="entry name" value="PBPb"/>
    <property type="match status" value="1"/>
</dbReference>